<name>A0A154NVP0_DUFNO</name>
<sequence>MVGVWEARDARVFSISRMEKKREKPRRIEGRGKTEIERDAVTDGAKRWCSRTSRSTRVQARQVDVHEYIPHETGVNDLPQRFPQGGSWGDSGGS</sequence>
<accession>A0A154NVP0</accession>
<feature type="region of interest" description="Disordered" evidence="1">
    <location>
        <begin position="19"/>
        <end position="38"/>
    </location>
</feature>
<proteinExistence type="predicted"/>
<evidence type="ECO:0000313" key="2">
    <source>
        <dbReference type="EMBL" id="KZC03739.1"/>
    </source>
</evidence>
<organism evidence="2 3">
    <name type="scientific">Dufourea novaeangliae</name>
    <name type="common">Sweat bee</name>
    <dbReference type="NCBI Taxonomy" id="178035"/>
    <lineage>
        <taxon>Eukaryota</taxon>
        <taxon>Metazoa</taxon>
        <taxon>Ecdysozoa</taxon>
        <taxon>Arthropoda</taxon>
        <taxon>Hexapoda</taxon>
        <taxon>Insecta</taxon>
        <taxon>Pterygota</taxon>
        <taxon>Neoptera</taxon>
        <taxon>Endopterygota</taxon>
        <taxon>Hymenoptera</taxon>
        <taxon>Apocrita</taxon>
        <taxon>Aculeata</taxon>
        <taxon>Apoidea</taxon>
        <taxon>Anthophila</taxon>
        <taxon>Halictidae</taxon>
        <taxon>Rophitinae</taxon>
        <taxon>Dufourea</taxon>
    </lineage>
</organism>
<dbReference type="AlphaFoldDB" id="A0A154NVP0"/>
<evidence type="ECO:0000313" key="3">
    <source>
        <dbReference type="Proteomes" id="UP000076502"/>
    </source>
</evidence>
<protein>
    <submittedName>
        <fullName evidence="2">Uncharacterized protein</fullName>
    </submittedName>
</protein>
<reference evidence="2 3" key="1">
    <citation type="submission" date="2015-07" db="EMBL/GenBank/DDBJ databases">
        <title>The genome of Dufourea novaeangliae.</title>
        <authorList>
            <person name="Pan H."/>
            <person name="Kapheim K."/>
        </authorList>
    </citation>
    <scope>NUCLEOTIDE SEQUENCE [LARGE SCALE GENOMIC DNA]</scope>
    <source>
        <strain evidence="2">0120121106</strain>
        <tissue evidence="2">Whole body</tissue>
    </source>
</reference>
<feature type="region of interest" description="Disordered" evidence="1">
    <location>
        <begin position="72"/>
        <end position="94"/>
    </location>
</feature>
<gene>
    <name evidence="2" type="ORF">WN55_11201</name>
</gene>
<evidence type="ECO:0000256" key="1">
    <source>
        <dbReference type="SAM" id="MobiDB-lite"/>
    </source>
</evidence>
<keyword evidence="3" id="KW-1185">Reference proteome</keyword>
<dbReference type="Proteomes" id="UP000076502">
    <property type="component" value="Unassembled WGS sequence"/>
</dbReference>
<dbReference type="EMBL" id="KQ434766">
    <property type="protein sequence ID" value="KZC03739.1"/>
    <property type="molecule type" value="Genomic_DNA"/>
</dbReference>